<keyword evidence="1" id="KW-0812">Transmembrane</keyword>
<reference evidence="2 3" key="1">
    <citation type="journal article" date="2023" name="Sci. Data">
        <title>Genome assembly of the Korean intertidal mud-creeper Batillaria attramentaria.</title>
        <authorList>
            <person name="Patra A.K."/>
            <person name="Ho P.T."/>
            <person name="Jun S."/>
            <person name="Lee S.J."/>
            <person name="Kim Y."/>
            <person name="Won Y.J."/>
        </authorList>
    </citation>
    <scope>NUCLEOTIDE SEQUENCE [LARGE SCALE GENOMIC DNA]</scope>
    <source>
        <strain evidence="2">Wonlab-2016</strain>
    </source>
</reference>
<protein>
    <submittedName>
        <fullName evidence="2">Uncharacterized protein</fullName>
    </submittedName>
</protein>
<feature type="non-terminal residue" evidence="2">
    <location>
        <position position="163"/>
    </location>
</feature>
<feature type="transmembrane region" description="Helical" evidence="1">
    <location>
        <begin position="86"/>
        <end position="105"/>
    </location>
</feature>
<proteinExistence type="predicted"/>
<evidence type="ECO:0000256" key="1">
    <source>
        <dbReference type="SAM" id="Phobius"/>
    </source>
</evidence>
<dbReference type="AlphaFoldDB" id="A0ABD0JMI1"/>
<sequence>MLQANPQLVRERQLARLEGPHGIATSEKVSLKRNVRPIHNWFGNVSLQDLKDLMASPPARRLSEGLRALCKSLGLEWSNLTRHRTIDVVVGLTVHCLLMAVYLLLAKCARVARTVALFFYAVVLRVATWLGVVRPVRLTGKVKEQLEGATLVKGAGFNLVLFE</sequence>
<accession>A0ABD0JMI1</accession>
<feature type="transmembrane region" description="Helical" evidence="1">
    <location>
        <begin position="111"/>
        <end position="133"/>
    </location>
</feature>
<dbReference type="Proteomes" id="UP001519460">
    <property type="component" value="Unassembled WGS sequence"/>
</dbReference>
<keyword evidence="1" id="KW-1133">Transmembrane helix</keyword>
<comment type="caution">
    <text evidence="2">The sequence shown here is derived from an EMBL/GenBank/DDBJ whole genome shotgun (WGS) entry which is preliminary data.</text>
</comment>
<name>A0ABD0JMI1_9CAEN</name>
<keyword evidence="1" id="KW-0472">Membrane</keyword>
<evidence type="ECO:0000313" key="3">
    <source>
        <dbReference type="Proteomes" id="UP001519460"/>
    </source>
</evidence>
<evidence type="ECO:0000313" key="2">
    <source>
        <dbReference type="EMBL" id="KAK7475891.1"/>
    </source>
</evidence>
<dbReference type="EMBL" id="JACVVK020000391">
    <property type="protein sequence ID" value="KAK7475891.1"/>
    <property type="molecule type" value="Genomic_DNA"/>
</dbReference>
<gene>
    <name evidence="2" type="ORF">BaRGS_00032859</name>
</gene>
<keyword evidence="3" id="KW-1185">Reference proteome</keyword>
<organism evidence="2 3">
    <name type="scientific">Batillaria attramentaria</name>
    <dbReference type="NCBI Taxonomy" id="370345"/>
    <lineage>
        <taxon>Eukaryota</taxon>
        <taxon>Metazoa</taxon>
        <taxon>Spiralia</taxon>
        <taxon>Lophotrochozoa</taxon>
        <taxon>Mollusca</taxon>
        <taxon>Gastropoda</taxon>
        <taxon>Caenogastropoda</taxon>
        <taxon>Sorbeoconcha</taxon>
        <taxon>Cerithioidea</taxon>
        <taxon>Batillariidae</taxon>
        <taxon>Batillaria</taxon>
    </lineage>
</organism>